<dbReference type="Gene3D" id="3.40.50.720">
    <property type="entry name" value="NAD(P)-binding Rossmann-like Domain"/>
    <property type="match status" value="1"/>
</dbReference>
<dbReference type="Pfam" id="PF01408">
    <property type="entry name" value="GFO_IDH_MocA"/>
    <property type="match status" value="1"/>
</dbReference>
<gene>
    <name evidence="3" type="ordered locus">BMS_0582</name>
</gene>
<evidence type="ECO:0000259" key="1">
    <source>
        <dbReference type="Pfam" id="PF01408"/>
    </source>
</evidence>
<protein>
    <submittedName>
        <fullName evidence="3">Oxidoreductase</fullName>
    </submittedName>
</protein>
<evidence type="ECO:0000259" key="2">
    <source>
        <dbReference type="Pfam" id="PF22725"/>
    </source>
</evidence>
<dbReference type="HOGENOM" id="CLU_023194_10_0_7"/>
<proteinExistence type="predicted"/>
<dbReference type="InterPro" id="IPR000683">
    <property type="entry name" value="Gfo/Idh/MocA-like_OxRdtase_N"/>
</dbReference>
<dbReference type="Gene3D" id="3.30.360.10">
    <property type="entry name" value="Dihydrodipicolinate Reductase, domain 2"/>
    <property type="match status" value="1"/>
</dbReference>
<sequence length="314" mass="35937">MNNLKVAVVGYGHLGRWHADKVKAISESELSFIVEPFAEAREKAKEAHPDCQVVANVEDIFGKVDAAIVVTPTSYHFQVVKKLLEQDIHVFCEKPMTSTVSEAKEIGEILSKKSLTFQVGHSERCHQIWERREEYSNFFEFSPVARINRVAPFKGRATDVDVVQDLMIHDIDLLLYLFKEKPISLSSRGFKIRTDKWDHVSTDFNFSSGLKANITVSRNHVKEMRNLEVTNHCGTLFFDLFENKLLVGKGEEQSDFVKEIPYEKRDHLLIEQQRFYNSILKGDEIFVDYDAGLSAVVLIEKVLESLESGKEILL</sequence>
<accession>E1X520</accession>
<dbReference type="GO" id="GO:0000166">
    <property type="term" value="F:nucleotide binding"/>
    <property type="evidence" value="ECO:0007669"/>
    <property type="project" value="InterPro"/>
</dbReference>
<reference evidence="4" key="1">
    <citation type="journal article" date="2013" name="ISME J.">
        <title>A small predatory core genome in the divergent marine Bacteriovorax marinus SJ and the terrestrial Bdellovibrio bacteriovorus.</title>
        <authorList>
            <person name="Crossman L.C."/>
            <person name="Chen H."/>
            <person name="Cerdeno-Tarraga A.M."/>
            <person name="Brooks K."/>
            <person name="Quail M.A."/>
            <person name="Pineiro S.A."/>
            <person name="Hobley L."/>
            <person name="Sockett R.E."/>
            <person name="Bentley S.D."/>
            <person name="Parkhill J."/>
            <person name="Williams H.N."/>
            <person name="Stine O.C."/>
        </authorList>
    </citation>
    <scope>NUCLEOTIDE SEQUENCE [LARGE SCALE GENOMIC DNA]</scope>
    <source>
        <strain evidence="4">ATCC BAA-682 / DSM 15412 / SJ</strain>
    </source>
</reference>
<dbReference type="OrthoDB" id="5289637at2"/>
<dbReference type="EMBL" id="FQ312005">
    <property type="protein sequence ID" value="CBW25491.1"/>
    <property type="molecule type" value="Genomic_DNA"/>
</dbReference>
<organism evidence="3 4">
    <name type="scientific">Halobacteriovorax marinus (strain ATCC BAA-682 / DSM 15412 / SJ)</name>
    <name type="common">Bacteriovorax marinus</name>
    <dbReference type="NCBI Taxonomy" id="862908"/>
    <lineage>
        <taxon>Bacteria</taxon>
        <taxon>Pseudomonadati</taxon>
        <taxon>Bdellovibrionota</taxon>
        <taxon>Bacteriovoracia</taxon>
        <taxon>Bacteriovoracales</taxon>
        <taxon>Halobacteriovoraceae</taxon>
        <taxon>Halobacteriovorax</taxon>
    </lineage>
</organism>
<dbReference type="SUPFAM" id="SSF51735">
    <property type="entry name" value="NAD(P)-binding Rossmann-fold domains"/>
    <property type="match status" value="1"/>
</dbReference>
<dbReference type="InterPro" id="IPR051450">
    <property type="entry name" value="Gfo/Idh/MocA_Oxidoreductases"/>
</dbReference>
<name>E1X520_HALMS</name>
<dbReference type="PANTHER" id="PTHR43377:SF1">
    <property type="entry name" value="BILIVERDIN REDUCTASE A"/>
    <property type="match status" value="1"/>
</dbReference>
<dbReference type="eggNOG" id="COG0673">
    <property type="taxonomic scope" value="Bacteria"/>
</dbReference>
<dbReference type="Proteomes" id="UP000008963">
    <property type="component" value="Chromosome"/>
</dbReference>
<dbReference type="AlphaFoldDB" id="E1X520"/>
<dbReference type="Pfam" id="PF22725">
    <property type="entry name" value="GFO_IDH_MocA_C3"/>
    <property type="match status" value="1"/>
</dbReference>
<evidence type="ECO:0000313" key="4">
    <source>
        <dbReference type="Proteomes" id="UP000008963"/>
    </source>
</evidence>
<dbReference type="PATRIC" id="fig|862908.3.peg.559"/>
<dbReference type="KEGG" id="bmx:BMS_0582"/>
<keyword evidence="4" id="KW-1185">Reference proteome</keyword>
<dbReference type="RefSeq" id="WP_014243278.1">
    <property type="nucleotide sequence ID" value="NC_016620.1"/>
</dbReference>
<dbReference type="InterPro" id="IPR055170">
    <property type="entry name" value="GFO_IDH_MocA-like_dom"/>
</dbReference>
<dbReference type="SUPFAM" id="SSF55347">
    <property type="entry name" value="Glyceraldehyde-3-phosphate dehydrogenase-like, C-terminal domain"/>
    <property type="match status" value="1"/>
</dbReference>
<dbReference type="InterPro" id="IPR036291">
    <property type="entry name" value="NAD(P)-bd_dom_sf"/>
</dbReference>
<dbReference type="STRING" id="862908.BMS_0582"/>
<evidence type="ECO:0000313" key="3">
    <source>
        <dbReference type="EMBL" id="CBW25491.1"/>
    </source>
</evidence>
<dbReference type="PANTHER" id="PTHR43377">
    <property type="entry name" value="BILIVERDIN REDUCTASE A"/>
    <property type="match status" value="1"/>
</dbReference>
<feature type="domain" description="Gfo/Idh/MocA-like oxidoreductase N-terminal" evidence="1">
    <location>
        <begin position="4"/>
        <end position="121"/>
    </location>
</feature>
<feature type="domain" description="GFO/IDH/MocA-like oxidoreductase" evidence="2">
    <location>
        <begin position="161"/>
        <end position="230"/>
    </location>
</feature>